<feature type="coiled-coil region" evidence="1">
    <location>
        <begin position="404"/>
        <end position="470"/>
    </location>
</feature>
<gene>
    <name evidence="3" type="ORF">SDC9_16768</name>
</gene>
<feature type="domain" description="Sulfatase-modifying factor enzyme-like" evidence="2">
    <location>
        <begin position="134"/>
        <end position="348"/>
    </location>
</feature>
<evidence type="ECO:0000259" key="2">
    <source>
        <dbReference type="Pfam" id="PF03781"/>
    </source>
</evidence>
<dbReference type="SUPFAM" id="SSF56436">
    <property type="entry name" value="C-type lectin-like"/>
    <property type="match status" value="1"/>
</dbReference>
<dbReference type="InterPro" id="IPR005532">
    <property type="entry name" value="SUMF_dom"/>
</dbReference>
<organism evidence="3">
    <name type="scientific">bioreactor metagenome</name>
    <dbReference type="NCBI Taxonomy" id="1076179"/>
    <lineage>
        <taxon>unclassified sequences</taxon>
        <taxon>metagenomes</taxon>
        <taxon>ecological metagenomes</taxon>
    </lineage>
</organism>
<reference evidence="3" key="1">
    <citation type="submission" date="2019-08" db="EMBL/GenBank/DDBJ databases">
        <authorList>
            <person name="Kucharzyk K."/>
            <person name="Murdoch R.W."/>
            <person name="Higgins S."/>
            <person name="Loffler F."/>
        </authorList>
    </citation>
    <scope>NUCLEOTIDE SEQUENCE</scope>
</reference>
<dbReference type="InterPro" id="IPR042095">
    <property type="entry name" value="SUMF_sf"/>
</dbReference>
<name>A0A644TVK5_9ZZZZ</name>
<comment type="caution">
    <text evidence="3">The sequence shown here is derived from an EMBL/GenBank/DDBJ whole genome shotgun (WGS) entry which is preliminary data.</text>
</comment>
<accession>A0A644TVK5</accession>
<dbReference type="GO" id="GO:0120147">
    <property type="term" value="F:formylglycine-generating oxidase activity"/>
    <property type="evidence" value="ECO:0007669"/>
    <property type="project" value="TreeGrafter"/>
</dbReference>
<dbReference type="AlphaFoldDB" id="A0A644TVK5"/>
<dbReference type="Gene3D" id="3.90.1580.10">
    <property type="entry name" value="paralog of FGE (formylglycine-generating enzyme)"/>
    <property type="match status" value="1"/>
</dbReference>
<dbReference type="PANTHER" id="PTHR23150:SF19">
    <property type="entry name" value="FORMYLGLYCINE-GENERATING ENZYME"/>
    <property type="match status" value="1"/>
</dbReference>
<dbReference type="InterPro" id="IPR016187">
    <property type="entry name" value="CTDL_fold"/>
</dbReference>
<dbReference type="EMBL" id="VSSQ01000056">
    <property type="protein sequence ID" value="MPL71004.1"/>
    <property type="molecule type" value="Genomic_DNA"/>
</dbReference>
<dbReference type="PANTHER" id="PTHR23150">
    <property type="entry name" value="SULFATASE MODIFYING FACTOR 1, 2"/>
    <property type="match status" value="1"/>
</dbReference>
<evidence type="ECO:0000256" key="1">
    <source>
        <dbReference type="SAM" id="Coils"/>
    </source>
</evidence>
<sequence>MKSDLRIRNLAPLQWGVAAAVCCALLLAPCASQSALAALARKADVSTADAYNPKPADNDIILPMPCGLSMVFKLVAVPAKGLLWDMPMRPGVDDSAHQDRAFYDRRYNTALSGAFTLEDLPAAWRKQAPQGQNYFYLVAKYEVSNLQWHAVMDNACPDTVNPGADAARPATDMSWYDAVDFTRRYTTWLLQNAPDSLPRFAGDQRNVGFVRLPTETEWEYAARGGQTAGSQLLLQEDFFALPNGESKADYAVYRPEQGARAEGMANIGSRKPNPLGIYDTAGNAAEMVLDAFRFSMAGRLHGSAGGFVRKGGSFLSGDAEILPGRREEMPFFLTDGPAHARDLGFRPVISGINTPGGGRPQELTAEWNKAGEKLAPLAQDGQTARNPLDELDRLLAAAPDEASRKNLQDLRNTIKENNIMLERQKQLEAQSLLRTGVYMIETIRNYSSRRNSLKTQIESMEREKASAKGAALEKLKQILDTANRGLVMLDTSIEKSLTFYRSKVEESALLAPEVLAAADASLAKDFSGNDPFNENMHRNLELYRLHVDAMRKNKTVSREAMQKAILERRFQ</sequence>
<evidence type="ECO:0000313" key="3">
    <source>
        <dbReference type="EMBL" id="MPL71004.1"/>
    </source>
</evidence>
<dbReference type="Pfam" id="PF03781">
    <property type="entry name" value="FGE-sulfatase"/>
    <property type="match status" value="1"/>
</dbReference>
<proteinExistence type="predicted"/>
<dbReference type="InterPro" id="IPR051043">
    <property type="entry name" value="Sulfatase_Mod_Factor_Kinase"/>
</dbReference>
<protein>
    <recommendedName>
        <fullName evidence="2">Sulfatase-modifying factor enzyme-like domain-containing protein</fullName>
    </recommendedName>
</protein>
<keyword evidence="1" id="KW-0175">Coiled coil</keyword>